<gene>
    <name evidence="2" type="ORF">Scaly_1656900</name>
</gene>
<protein>
    <recommendedName>
        <fullName evidence="1">Retroviral polymerase SH3-like domain-containing protein</fullName>
    </recommendedName>
</protein>
<dbReference type="Pfam" id="PF25597">
    <property type="entry name" value="SH3_retrovirus"/>
    <property type="match status" value="1"/>
</dbReference>
<dbReference type="EMBL" id="JACGWM010000010">
    <property type="protein sequence ID" value="KAL0346409.1"/>
    <property type="molecule type" value="Genomic_DNA"/>
</dbReference>
<evidence type="ECO:0000259" key="1">
    <source>
        <dbReference type="Pfam" id="PF25597"/>
    </source>
</evidence>
<accession>A0AAW2NS93</accession>
<dbReference type="AlphaFoldDB" id="A0AAW2NS93"/>
<dbReference type="InterPro" id="IPR057670">
    <property type="entry name" value="SH3_retrovirus"/>
</dbReference>
<evidence type="ECO:0000313" key="2">
    <source>
        <dbReference type="EMBL" id="KAL0346409.1"/>
    </source>
</evidence>
<comment type="caution">
    <text evidence="2">The sequence shown here is derived from an EMBL/GenBank/DDBJ whole genome shotgun (WGS) entry which is preliminary data.</text>
</comment>
<organism evidence="2">
    <name type="scientific">Sesamum calycinum</name>
    <dbReference type="NCBI Taxonomy" id="2727403"/>
    <lineage>
        <taxon>Eukaryota</taxon>
        <taxon>Viridiplantae</taxon>
        <taxon>Streptophyta</taxon>
        <taxon>Embryophyta</taxon>
        <taxon>Tracheophyta</taxon>
        <taxon>Spermatophyta</taxon>
        <taxon>Magnoliopsida</taxon>
        <taxon>eudicotyledons</taxon>
        <taxon>Gunneridae</taxon>
        <taxon>Pentapetalae</taxon>
        <taxon>asterids</taxon>
        <taxon>lamiids</taxon>
        <taxon>Lamiales</taxon>
        <taxon>Pedaliaceae</taxon>
        <taxon>Sesamum</taxon>
    </lineage>
</organism>
<sequence length="208" mass="24086">MTKKPFIGESTLAKPLEGLRNTDLKLRTIPIERSKPFEGREYLSGEFIDYLKENGSLSVDSSWNTIVERVILRQRPSLNMAPFKKISQTPYEIWHGKPASYKHLKVWDSRAYVKRLVGDKLDSRSSLFKFIRYPKDTMGYYFNDPFEQKVFISRNAMFLKKGFLLDSRRDGILLQESSEVSHEISETTSVPIVTTDSVPILRRSARVT</sequence>
<feature type="domain" description="Retroviral polymerase SH3-like" evidence="1">
    <location>
        <begin position="110"/>
        <end position="161"/>
    </location>
</feature>
<proteinExistence type="predicted"/>
<name>A0AAW2NS93_9LAMI</name>
<reference evidence="2" key="1">
    <citation type="submission" date="2020-06" db="EMBL/GenBank/DDBJ databases">
        <authorList>
            <person name="Li T."/>
            <person name="Hu X."/>
            <person name="Zhang T."/>
            <person name="Song X."/>
            <person name="Zhang H."/>
            <person name="Dai N."/>
            <person name="Sheng W."/>
            <person name="Hou X."/>
            <person name="Wei L."/>
        </authorList>
    </citation>
    <scope>NUCLEOTIDE SEQUENCE</scope>
    <source>
        <strain evidence="2">KEN8</strain>
        <tissue evidence="2">Leaf</tissue>
    </source>
</reference>
<reference evidence="2" key="2">
    <citation type="journal article" date="2024" name="Plant">
        <title>Genomic evolution and insights into agronomic trait innovations of Sesamum species.</title>
        <authorList>
            <person name="Miao H."/>
            <person name="Wang L."/>
            <person name="Qu L."/>
            <person name="Liu H."/>
            <person name="Sun Y."/>
            <person name="Le M."/>
            <person name="Wang Q."/>
            <person name="Wei S."/>
            <person name="Zheng Y."/>
            <person name="Lin W."/>
            <person name="Duan Y."/>
            <person name="Cao H."/>
            <person name="Xiong S."/>
            <person name="Wang X."/>
            <person name="Wei L."/>
            <person name="Li C."/>
            <person name="Ma Q."/>
            <person name="Ju M."/>
            <person name="Zhao R."/>
            <person name="Li G."/>
            <person name="Mu C."/>
            <person name="Tian Q."/>
            <person name="Mei H."/>
            <person name="Zhang T."/>
            <person name="Gao T."/>
            <person name="Zhang H."/>
        </authorList>
    </citation>
    <scope>NUCLEOTIDE SEQUENCE</scope>
    <source>
        <strain evidence="2">KEN8</strain>
    </source>
</reference>